<evidence type="ECO:0000256" key="2">
    <source>
        <dbReference type="ARBA" id="ARBA00022801"/>
    </source>
</evidence>
<dbReference type="GO" id="GO:0005737">
    <property type="term" value="C:cytoplasm"/>
    <property type="evidence" value="ECO:0007669"/>
    <property type="project" value="TreeGrafter"/>
</dbReference>
<dbReference type="GO" id="GO:0046872">
    <property type="term" value="F:metal ion binding"/>
    <property type="evidence" value="ECO:0007669"/>
    <property type="project" value="UniProtKB-KW"/>
</dbReference>
<dbReference type="EMBL" id="SIHI01000001">
    <property type="protein sequence ID" value="TWT58452.1"/>
    <property type="molecule type" value="Genomic_DNA"/>
</dbReference>
<reference evidence="4 5" key="1">
    <citation type="submission" date="2019-02" db="EMBL/GenBank/DDBJ databases">
        <title>Deep-cultivation of Planctomycetes and their phenomic and genomic characterization uncovers novel biology.</title>
        <authorList>
            <person name="Wiegand S."/>
            <person name="Jogler M."/>
            <person name="Boedeker C."/>
            <person name="Pinto D."/>
            <person name="Vollmers J."/>
            <person name="Rivas-Marin E."/>
            <person name="Kohn T."/>
            <person name="Peeters S.H."/>
            <person name="Heuer A."/>
            <person name="Rast P."/>
            <person name="Oberbeckmann S."/>
            <person name="Bunk B."/>
            <person name="Jeske O."/>
            <person name="Meyerdierks A."/>
            <person name="Storesund J.E."/>
            <person name="Kallscheuer N."/>
            <person name="Luecker S."/>
            <person name="Lage O.M."/>
            <person name="Pohl T."/>
            <person name="Merkel B.J."/>
            <person name="Hornburger P."/>
            <person name="Mueller R.-W."/>
            <person name="Bruemmer F."/>
            <person name="Labrenz M."/>
            <person name="Spormann A.M."/>
            <person name="Op Den Camp H."/>
            <person name="Overmann J."/>
            <person name="Amann R."/>
            <person name="Jetten M.S.M."/>
            <person name="Mascher T."/>
            <person name="Medema M.H."/>
            <person name="Devos D.P."/>
            <person name="Kaster A.-K."/>
            <person name="Ovreas L."/>
            <person name="Rohde M."/>
            <person name="Galperin M.Y."/>
            <person name="Jogler C."/>
        </authorList>
    </citation>
    <scope>NUCLEOTIDE SEQUENCE [LARGE SCALE GENOMIC DNA]</scope>
    <source>
        <strain evidence="4 5">KOR42</strain>
    </source>
</reference>
<dbReference type="RefSeq" id="WP_197440991.1">
    <property type="nucleotide sequence ID" value="NZ_SIHI01000001.1"/>
</dbReference>
<dbReference type="Pfam" id="PF00884">
    <property type="entry name" value="Sulfatase"/>
    <property type="match status" value="1"/>
</dbReference>
<dbReference type="AlphaFoldDB" id="A0A5C5X9A5"/>
<dbReference type="PANTHER" id="PTHR45953:SF1">
    <property type="entry name" value="IDURONATE 2-SULFATASE"/>
    <property type="match status" value="1"/>
</dbReference>
<dbReference type="InterPro" id="IPR017850">
    <property type="entry name" value="Alkaline_phosphatase_core_sf"/>
</dbReference>
<keyword evidence="2 4" id="KW-0378">Hydrolase</keyword>
<dbReference type="PANTHER" id="PTHR45953">
    <property type="entry name" value="IDURONATE 2-SULFATASE"/>
    <property type="match status" value="1"/>
</dbReference>
<name>A0A5C5X9A5_9PLAN</name>
<keyword evidence="5" id="KW-1185">Reference proteome</keyword>
<evidence type="ECO:0000313" key="5">
    <source>
        <dbReference type="Proteomes" id="UP000317243"/>
    </source>
</evidence>
<dbReference type="Gene3D" id="3.40.720.10">
    <property type="entry name" value="Alkaline Phosphatase, subunit A"/>
    <property type="match status" value="1"/>
</dbReference>
<sequence>MNRPHVLLITTDHWPATLLGAAGHQLIQTPTLDELARQGTRFTNAYSECPICIPARRTLLTGMKPRSHGDRTFQTTLEMPSAPTLAQSFRDAGYQAYAVGKLHVYPQRNRIGFDDVLLAEEGRPHDGVIDDYDLYLGDEGFVGQQFEHGMSNNQYFTRTWHLPERCHVTNWTARSMSRMIRRRDPTRPGFWYLSFTHPHPPLVPLQHYWDIYQQVNPAMPECGEWAPPDWSLPGSECHPGKSHSDSRVPWLLNMVHNKWTIRTQTEYFAALRAVFALCTHIDHQIRFVLGTLREEGLLDETMILFTSDHGDMFGQHGLWGKRLFYEGAANVPMILVPPAGQSDDACGHVDSRLVGLQDVMPTLLEMCAIDVPDSCDGRSMTSSQERNVLYGECNEGATATRMIRRDQFKLIYYAAGNVFQLFDLDADPNETVDLSRSASHAEVLDDLKTHLREHLHGSDAEWLDDNDEWVGLSNDQPPLPTERGLFLQRGTHWPPPYYG</sequence>
<dbReference type="EC" id="3.1.6.1" evidence="4"/>
<evidence type="ECO:0000256" key="1">
    <source>
        <dbReference type="ARBA" id="ARBA00022723"/>
    </source>
</evidence>
<protein>
    <submittedName>
        <fullName evidence="4">Arylsulfatase</fullName>
        <ecNumber evidence="4">3.1.6.1</ecNumber>
    </submittedName>
</protein>
<organism evidence="4 5">
    <name type="scientific">Thalassoglobus neptunius</name>
    <dbReference type="NCBI Taxonomy" id="1938619"/>
    <lineage>
        <taxon>Bacteria</taxon>
        <taxon>Pseudomonadati</taxon>
        <taxon>Planctomycetota</taxon>
        <taxon>Planctomycetia</taxon>
        <taxon>Planctomycetales</taxon>
        <taxon>Planctomycetaceae</taxon>
        <taxon>Thalassoglobus</taxon>
    </lineage>
</organism>
<dbReference type="InterPro" id="IPR000917">
    <property type="entry name" value="Sulfatase_N"/>
</dbReference>
<gene>
    <name evidence="4" type="ORF">KOR42_18270</name>
</gene>
<dbReference type="Proteomes" id="UP000317243">
    <property type="component" value="Unassembled WGS sequence"/>
</dbReference>
<dbReference type="SUPFAM" id="SSF53649">
    <property type="entry name" value="Alkaline phosphatase-like"/>
    <property type="match status" value="1"/>
</dbReference>
<keyword evidence="1" id="KW-0479">Metal-binding</keyword>
<evidence type="ECO:0000259" key="3">
    <source>
        <dbReference type="Pfam" id="PF00884"/>
    </source>
</evidence>
<accession>A0A5C5X9A5</accession>
<comment type="caution">
    <text evidence="4">The sequence shown here is derived from an EMBL/GenBank/DDBJ whole genome shotgun (WGS) entry which is preliminary data.</text>
</comment>
<evidence type="ECO:0000313" key="4">
    <source>
        <dbReference type="EMBL" id="TWT58452.1"/>
    </source>
</evidence>
<dbReference type="GO" id="GO:0004065">
    <property type="term" value="F:arylsulfatase activity"/>
    <property type="evidence" value="ECO:0007669"/>
    <property type="project" value="UniProtKB-EC"/>
</dbReference>
<proteinExistence type="predicted"/>
<feature type="domain" description="Sulfatase N-terminal" evidence="3">
    <location>
        <begin position="4"/>
        <end position="365"/>
    </location>
</feature>